<dbReference type="InterPro" id="IPR039452">
    <property type="entry name" value="DUF5403"/>
</dbReference>
<sequence>MDRIVAHEVQPAVVERAEILATRARTRLAQHRESGRARIEVIRGRRSDAFVELVDDGPDGNAVAIEYGRTGSRGRGASQGVYALHYAIGMAPDG</sequence>
<evidence type="ECO:0000313" key="1">
    <source>
        <dbReference type="EMBL" id="RCV59300.1"/>
    </source>
</evidence>
<dbReference type="AlphaFoldDB" id="A0A368T725"/>
<comment type="caution">
    <text evidence="1">The sequence shown here is derived from an EMBL/GenBank/DDBJ whole genome shotgun (WGS) entry which is preliminary data.</text>
</comment>
<dbReference type="EMBL" id="QEIN01000063">
    <property type="protein sequence ID" value="RCV59300.1"/>
    <property type="molecule type" value="Genomic_DNA"/>
</dbReference>
<protein>
    <submittedName>
        <fullName evidence="1">Uncharacterized protein</fullName>
    </submittedName>
</protein>
<proteinExistence type="predicted"/>
<evidence type="ECO:0000313" key="2">
    <source>
        <dbReference type="Proteomes" id="UP000253318"/>
    </source>
</evidence>
<dbReference type="Pfam" id="PF17395">
    <property type="entry name" value="DUF5403"/>
    <property type="match status" value="1"/>
</dbReference>
<accession>A0A368T725</accession>
<gene>
    <name evidence="1" type="ORF">DEF24_10025</name>
</gene>
<keyword evidence="2" id="KW-1185">Reference proteome</keyword>
<reference evidence="1 2" key="1">
    <citation type="submission" date="2018-04" db="EMBL/GenBank/DDBJ databases">
        <title>Novel actinobacteria from marine sediment.</title>
        <authorList>
            <person name="Ng Z.Y."/>
            <person name="Tan G.Y.A."/>
        </authorList>
    </citation>
    <scope>NUCLEOTIDE SEQUENCE [LARGE SCALE GENOMIC DNA]</scope>
    <source>
        <strain evidence="1 2">TPS81</strain>
    </source>
</reference>
<organism evidence="1 2">
    <name type="scientific">Marinitenerispora sediminis</name>
    <dbReference type="NCBI Taxonomy" id="1931232"/>
    <lineage>
        <taxon>Bacteria</taxon>
        <taxon>Bacillati</taxon>
        <taxon>Actinomycetota</taxon>
        <taxon>Actinomycetes</taxon>
        <taxon>Streptosporangiales</taxon>
        <taxon>Nocardiopsidaceae</taxon>
        <taxon>Marinitenerispora</taxon>
    </lineage>
</organism>
<name>A0A368T725_9ACTN</name>
<dbReference type="Proteomes" id="UP000253318">
    <property type="component" value="Unassembled WGS sequence"/>
</dbReference>